<dbReference type="InterPro" id="IPR036890">
    <property type="entry name" value="HATPase_C_sf"/>
</dbReference>
<comment type="caution">
    <text evidence="2">The sequence shown here is derived from an EMBL/GenBank/DDBJ whole genome shotgun (WGS) entry which is preliminary data.</text>
</comment>
<sequence>MSASTNAHLLHVVSDGIGSADAGLAGEPEPIAYLEHILDRELQLTLRGVELGSERDDSMRQLTETTATLYDGRILRELIQNAYDGSGEHPTAEILIRLDLSAGSHGVLDVANSGDGFSRDDVDSIVNPARSRKRPGNSIGHKGLGFRSVTLVSQDPQIYSARRPRRGPGFDGFCFRFASEHAQRERLRRFATPELAEQAVGKTHSLQLPLAIAEPPTDVIGYAHAGFATVVRLPLIDDIAASNMEKEWQALFDERAPLTLFLTRVVKLTIEKVDRDGQVTRRELVRRQRGMRGLPEIANLSLEEVEADGRIFLFASRIVRRQRFLDAVERAIEQRHKVEKWRDWVGDPTVSIAIPLNADGKEGRYYAFLPMETPSPFNGYLDAPFFPDPDRKGLSLENALNDELVDVAAEMCLALLRGFAGSNATRSAHVHGAVDAITWSDLDRIFAAAEAAELQITKLPLPVVSRADTDRRWSTLDHVFDWADQKYRSLAAVWMAKVTGAHLLRRNLGARRVEVLRTLADEAELPLEPDAQRLASWIPMLAADLGRQRKATNRQWEDFYADLTTRPDILALLKGQPIFRNESRRIVRAEGGLSDDGRPVQFFINADPTRTTRKKKRLEDTGVFPPSSITKGMEFADPTLAWPPEVVAAFVNAGLASEFRLVQVVSRIGTLLGAGPRQRDAREALFWAFRSWRAHRSDEFDKVLRKAALWVPLAAGGIAKANQAYFSAGWRDTLGDLLTELCMEAGQERQIAGVAKHLLPTWTNWPLGRESAQDWRDFLRHAGVNDGLPWHRTPEVRMDCWMWSSLKSGSLGQQNFERELGVYWREEVARSTSRITFASGAYVTPGVPYLCGQDRYDTLSGPARLAYGRLAIQAIARLPETAMTFTVKREGPRSETVTWPSGILAFLRSAAWLPASGSDEFEGLRVDQCWLGTRTEVPRFVRRVDRPVRELIESNQKLRQVLSSWLGMLNWADQKSAPKRILALGEMLASGISDAFLDDFRKAYREAWSQYSQLTPRPLFQGEIELAVDTKGGLRSLCVSKTAPPKETIYVDDGSQPTFQQVLVSLGHRTLEVPPVSAESCIAALGTDLGCKVQPIQEDVLTIETDNERFAPSAENPLLVDRGREWIADVAVLVLEVSSNLNNQNTLRARQALSDAVRRVRLRFVERITVAVDGNPSSLPPELDGILPVPNDDNPTIIAAGSGLDWPTLSRVAAAVPLAIGRPNLMDAFRFTFVALENEMSREGDDLRTPTDQELARVLGRPVPRVVELLRSLRATTPRLLKFLLPILHSRGHAEAVAALSEAADRLTDDGDVVAALANAGMAAAPAAELVAKCRDADTLNGLRRDLGISFRVLNTSLVALGYTPLDFGDRLAERFSMRVEQRRSELERVVRDAHKAKVDQVGGLAAYSTDIGLTWLIMPSDWAHEHDDVDGAMVDQEIDQQTAERFSPGPFVTSELPDRLRQHNRQLLACMAGELRRLVRAWARQNSATVPEAWTGAAETLGRAAVTSGTFDFDKLDADTLVPALHRAGLWPAGMLASRDAGAMNLTTDDLAFEEREERERQSRQQKERRSLRFGNTEIDGGADGWLDAVAKAMENALSSRDFRDRSGLAALHPFGPGEPQKRPSRGGGARRDDPQYLSQEQRDLIGFAGELAAYRHLRSKHRNLRPEHWVSSMGRRYLGLTPLDDQGFDFKVSDSKGFIHYEVKAHTGDPGYVDLERSQVTAAVSMRGEGANRWHILYVVNVRTPTVAVYELPNPYSDDAAKLFRESHRQGVRLAIRRE</sequence>
<evidence type="ECO:0000256" key="1">
    <source>
        <dbReference type="SAM" id="MobiDB-lite"/>
    </source>
</evidence>
<dbReference type="PANTHER" id="PTHR32387">
    <property type="entry name" value="WU:FJ29H11"/>
    <property type="match status" value="1"/>
</dbReference>
<accession>A0A6N6WJK2</accession>
<feature type="compositionally biased region" description="Basic and acidic residues" evidence="1">
    <location>
        <begin position="1554"/>
        <end position="1572"/>
    </location>
</feature>
<dbReference type="OrthoDB" id="8708422at2"/>
<organism evidence="2 3">
    <name type="scientific">Paraburkholderia madseniana</name>
    <dbReference type="NCBI Taxonomy" id="2599607"/>
    <lineage>
        <taxon>Bacteria</taxon>
        <taxon>Pseudomonadati</taxon>
        <taxon>Pseudomonadota</taxon>
        <taxon>Betaproteobacteria</taxon>
        <taxon>Burkholderiales</taxon>
        <taxon>Burkholderiaceae</taxon>
        <taxon>Paraburkholderia</taxon>
    </lineage>
</organism>
<proteinExistence type="predicted"/>
<evidence type="ECO:0000313" key="2">
    <source>
        <dbReference type="EMBL" id="KAE8760822.1"/>
    </source>
</evidence>
<evidence type="ECO:0000313" key="3">
    <source>
        <dbReference type="Proteomes" id="UP000463700"/>
    </source>
</evidence>
<feature type="region of interest" description="Disordered" evidence="1">
    <location>
        <begin position="1610"/>
        <end position="1636"/>
    </location>
</feature>
<dbReference type="Gene3D" id="3.30.565.10">
    <property type="entry name" value="Histidine kinase-like ATPase, C-terminal domain"/>
    <property type="match status" value="1"/>
</dbReference>
<dbReference type="Proteomes" id="UP000463700">
    <property type="component" value="Unassembled WGS sequence"/>
</dbReference>
<protein>
    <recommendedName>
        <fullName evidence="4">DUF3883 domain-containing protein</fullName>
    </recommendedName>
</protein>
<dbReference type="RefSeq" id="WP_154558856.1">
    <property type="nucleotide sequence ID" value="NZ_VOSW01000008.1"/>
</dbReference>
<dbReference type="SUPFAM" id="SSF55874">
    <property type="entry name" value="ATPase domain of HSP90 chaperone/DNA topoisomerase II/histidine kinase"/>
    <property type="match status" value="1"/>
</dbReference>
<gene>
    <name evidence="2" type="ORF">FSO04_06240</name>
</gene>
<feature type="region of interest" description="Disordered" evidence="1">
    <location>
        <begin position="1554"/>
        <end position="1577"/>
    </location>
</feature>
<name>A0A6N6WJK2_9BURK</name>
<dbReference type="EMBL" id="VOSW01000008">
    <property type="protein sequence ID" value="KAE8760822.1"/>
    <property type="molecule type" value="Genomic_DNA"/>
</dbReference>
<dbReference type="PANTHER" id="PTHR32387:SF0">
    <property type="entry name" value="PROTEIN NO VEIN"/>
    <property type="match status" value="1"/>
</dbReference>
<evidence type="ECO:0008006" key="4">
    <source>
        <dbReference type="Google" id="ProtNLM"/>
    </source>
</evidence>
<reference evidence="2 3" key="1">
    <citation type="journal article" date="2020" name="Int. J. Syst. Evol. Microbiol.">
        <title>Paraburkholderia madseniana sp. nov., a phenolic acid-degrading bacterium isolated from acidic forest soil.</title>
        <authorList>
            <person name="Wilhelm R.C."/>
            <person name="Murphy S.J.L."/>
            <person name="Feriancek N.M."/>
            <person name="Karasz D.C."/>
            <person name="DeRito C.M."/>
            <person name="Newman J.D."/>
            <person name="Buckley D.H."/>
        </authorList>
    </citation>
    <scope>NUCLEOTIDE SEQUENCE [LARGE SCALE GENOMIC DNA]</scope>
    <source>
        <strain evidence="2 3">RP11</strain>
    </source>
</reference>
<dbReference type="InterPro" id="IPR052957">
    <property type="entry name" value="Auxin_embryo_med"/>
</dbReference>
<dbReference type="NCBIfam" id="NF047352">
    <property type="entry name" value="P_loop_sacsin"/>
    <property type="match status" value="1"/>
</dbReference>